<dbReference type="PANTHER" id="PTHR45033">
    <property type="match status" value="1"/>
</dbReference>
<dbReference type="Pfam" id="PF08240">
    <property type="entry name" value="ADH_N"/>
    <property type="match status" value="1"/>
</dbReference>
<reference evidence="2 3" key="1">
    <citation type="submission" date="2019-11" db="EMBL/GenBank/DDBJ databases">
        <title>The Phosphoenolpyruvate Phosphotransferase System Regulates Serratia proteamaculans 336X Biofilm Formation and Wheat Roots colonization.</title>
        <authorList>
            <person name="Liu F."/>
        </authorList>
    </citation>
    <scope>NUCLEOTIDE SEQUENCE [LARGE SCALE GENOMIC DNA]</scope>
    <source>
        <strain evidence="2 3">336X</strain>
    </source>
</reference>
<dbReference type="InterPro" id="IPR052711">
    <property type="entry name" value="Zinc_ADH-like"/>
</dbReference>
<protein>
    <submittedName>
        <fullName evidence="2">Zinc-binding dehydrogenase</fullName>
    </submittedName>
</protein>
<evidence type="ECO:0000313" key="2">
    <source>
        <dbReference type="EMBL" id="QGH61942.1"/>
    </source>
</evidence>
<accession>A0A5Q2V8W0</accession>
<dbReference type="Proteomes" id="UP000381260">
    <property type="component" value="Chromosome"/>
</dbReference>
<dbReference type="InterPro" id="IPR020843">
    <property type="entry name" value="ER"/>
</dbReference>
<dbReference type="InterPro" id="IPR013149">
    <property type="entry name" value="ADH-like_C"/>
</dbReference>
<dbReference type="InterPro" id="IPR011032">
    <property type="entry name" value="GroES-like_sf"/>
</dbReference>
<organism evidence="2 3">
    <name type="scientific">Serratia proteamaculans</name>
    <dbReference type="NCBI Taxonomy" id="28151"/>
    <lineage>
        <taxon>Bacteria</taxon>
        <taxon>Pseudomonadati</taxon>
        <taxon>Pseudomonadota</taxon>
        <taxon>Gammaproteobacteria</taxon>
        <taxon>Enterobacterales</taxon>
        <taxon>Yersiniaceae</taxon>
        <taxon>Serratia</taxon>
    </lineage>
</organism>
<dbReference type="SUPFAM" id="SSF50129">
    <property type="entry name" value="GroES-like"/>
    <property type="match status" value="1"/>
</dbReference>
<sequence length="342" mass="36869">MAETMQRWTMDALGRQHLKLSESAIPQPGPHEIRVKVNAVSLNYRDKLMIETGMGLELPQPFIPASDMAGEVDAIGAGVSRFQPGERVISTFSPGWIDGKQKPYGNARTPPYRTLGGFYQGMLAEYVVLHEDWLVAAPTSLDDVQASTLPCAGLTAWFALVEQGHLFSGQSVLVQGTGGVALFALQIAKLHGAEVYVTSSSNEKLARAKALGADHGINRLEGDWVETLYRLTQDHGIDHVVDTVGGPNLGNSVRAVAVQGRISVIGALEGFEVSAPAGPLLLKSPVIQGIGVGHRRALEDLVRAVDANGLQPVIDQRYRFDQLQQALDHLDRGAFGKIVLTR</sequence>
<proteinExistence type="predicted"/>
<dbReference type="Gene3D" id="3.90.180.10">
    <property type="entry name" value="Medium-chain alcohol dehydrogenases, catalytic domain"/>
    <property type="match status" value="1"/>
</dbReference>
<dbReference type="InterPro" id="IPR013154">
    <property type="entry name" value="ADH-like_N"/>
</dbReference>
<dbReference type="EMBL" id="CP045913">
    <property type="protein sequence ID" value="QGH61942.1"/>
    <property type="molecule type" value="Genomic_DNA"/>
</dbReference>
<evidence type="ECO:0000313" key="3">
    <source>
        <dbReference type="Proteomes" id="UP000381260"/>
    </source>
</evidence>
<dbReference type="SUPFAM" id="SSF51735">
    <property type="entry name" value="NAD(P)-binding Rossmann-fold domains"/>
    <property type="match status" value="1"/>
</dbReference>
<dbReference type="Gene3D" id="3.40.50.720">
    <property type="entry name" value="NAD(P)-binding Rossmann-like Domain"/>
    <property type="match status" value="1"/>
</dbReference>
<dbReference type="PANTHER" id="PTHR45033:SF2">
    <property type="entry name" value="ZINC-TYPE ALCOHOL DEHYDROGENASE-LIKE PROTEIN C1773.06C"/>
    <property type="match status" value="1"/>
</dbReference>
<dbReference type="GO" id="GO:0016491">
    <property type="term" value="F:oxidoreductase activity"/>
    <property type="evidence" value="ECO:0007669"/>
    <property type="project" value="InterPro"/>
</dbReference>
<dbReference type="SMART" id="SM00829">
    <property type="entry name" value="PKS_ER"/>
    <property type="match status" value="1"/>
</dbReference>
<dbReference type="RefSeq" id="WP_153858979.1">
    <property type="nucleotide sequence ID" value="NZ_CP045913.1"/>
</dbReference>
<feature type="domain" description="Enoyl reductase (ER)" evidence="1">
    <location>
        <begin position="14"/>
        <end position="340"/>
    </location>
</feature>
<dbReference type="AlphaFoldDB" id="A0A5Q2V8W0"/>
<gene>
    <name evidence="2" type="ORF">GHV41_14370</name>
</gene>
<name>A0A5Q2V8W0_SERPR</name>
<dbReference type="InterPro" id="IPR036291">
    <property type="entry name" value="NAD(P)-bd_dom_sf"/>
</dbReference>
<dbReference type="CDD" id="cd08276">
    <property type="entry name" value="MDR7"/>
    <property type="match status" value="1"/>
</dbReference>
<evidence type="ECO:0000259" key="1">
    <source>
        <dbReference type="SMART" id="SM00829"/>
    </source>
</evidence>
<dbReference type="Pfam" id="PF00107">
    <property type="entry name" value="ADH_zinc_N"/>
    <property type="match status" value="1"/>
</dbReference>